<dbReference type="SUPFAM" id="SSF57850">
    <property type="entry name" value="RING/U-box"/>
    <property type="match status" value="1"/>
</dbReference>
<dbReference type="InterPro" id="IPR013083">
    <property type="entry name" value="Znf_RING/FYVE/PHD"/>
</dbReference>
<protein>
    <recommendedName>
        <fullName evidence="4">RING-type E3 ubiquitin transferase</fullName>
        <ecNumber evidence="4">2.3.2.27</ecNumber>
    </recommendedName>
</protein>
<feature type="signal peptide" evidence="17">
    <location>
        <begin position="1"/>
        <end position="21"/>
    </location>
</feature>
<dbReference type="Proteomes" id="UP000734854">
    <property type="component" value="Unassembled WGS sequence"/>
</dbReference>
<keyword evidence="11" id="KW-0862">Zinc</keyword>
<keyword evidence="6 16" id="KW-0812">Transmembrane</keyword>
<dbReference type="PANTHER" id="PTHR46539">
    <property type="entry name" value="E3 UBIQUITIN-PROTEIN LIGASE ATL42"/>
    <property type="match status" value="1"/>
</dbReference>
<evidence type="ECO:0000256" key="7">
    <source>
        <dbReference type="ARBA" id="ARBA00022723"/>
    </source>
</evidence>
<name>A0A8J5LSU0_ZINOF</name>
<dbReference type="SMART" id="SM00184">
    <property type="entry name" value="RING"/>
    <property type="match status" value="1"/>
</dbReference>
<organism evidence="19 20">
    <name type="scientific">Zingiber officinale</name>
    <name type="common">Ginger</name>
    <name type="synonym">Amomum zingiber</name>
    <dbReference type="NCBI Taxonomy" id="94328"/>
    <lineage>
        <taxon>Eukaryota</taxon>
        <taxon>Viridiplantae</taxon>
        <taxon>Streptophyta</taxon>
        <taxon>Embryophyta</taxon>
        <taxon>Tracheophyta</taxon>
        <taxon>Spermatophyta</taxon>
        <taxon>Magnoliopsida</taxon>
        <taxon>Liliopsida</taxon>
        <taxon>Zingiberales</taxon>
        <taxon>Zingiberaceae</taxon>
        <taxon>Zingiber</taxon>
    </lineage>
</organism>
<evidence type="ECO:0000313" key="20">
    <source>
        <dbReference type="Proteomes" id="UP000734854"/>
    </source>
</evidence>
<accession>A0A8J5LSU0</accession>
<dbReference type="PROSITE" id="PS50089">
    <property type="entry name" value="ZF_RING_2"/>
    <property type="match status" value="1"/>
</dbReference>
<evidence type="ECO:0000259" key="18">
    <source>
        <dbReference type="PROSITE" id="PS50089"/>
    </source>
</evidence>
<gene>
    <name evidence="19" type="ORF">ZIOFF_007176</name>
</gene>
<comment type="caution">
    <text evidence="19">The sequence shown here is derived from an EMBL/GenBank/DDBJ whole genome shotgun (WGS) entry which is preliminary data.</text>
</comment>
<dbReference type="Gene3D" id="3.30.40.10">
    <property type="entry name" value="Zinc/RING finger domain, C3HC4 (zinc finger)"/>
    <property type="match status" value="1"/>
</dbReference>
<comment type="similarity">
    <text evidence="14">Belongs to the RING-type zinc finger family. ATL subfamily.</text>
</comment>
<evidence type="ECO:0000313" key="19">
    <source>
        <dbReference type="EMBL" id="KAG6533309.1"/>
    </source>
</evidence>
<dbReference type="GO" id="GO:0016020">
    <property type="term" value="C:membrane"/>
    <property type="evidence" value="ECO:0007669"/>
    <property type="project" value="UniProtKB-SubCell"/>
</dbReference>
<dbReference type="AlphaFoldDB" id="A0A8J5LSU0"/>
<evidence type="ECO:0000256" key="14">
    <source>
        <dbReference type="ARBA" id="ARBA00024209"/>
    </source>
</evidence>
<evidence type="ECO:0000256" key="8">
    <source>
        <dbReference type="ARBA" id="ARBA00022729"/>
    </source>
</evidence>
<feature type="domain" description="RING-type" evidence="18">
    <location>
        <begin position="113"/>
        <end position="155"/>
    </location>
</feature>
<dbReference type="InterPro" id="IPR001841">
    <property type="entry name" value="Znf_RING"/>
</dbReference>
<evidence type="ECO:0000256" key="13">
    <source>
        <dbReference type="ARBA" id="ARBA00023136"/>
    </source>
</evidence>
<evidence type="ECO:0000256" key="4">
    <source>
        <dbReference type="ARBA" id="ARBA00012483"/>
    </source>
</evidence>
<keyword evidence="20" id="KW-1185">Reference proteome</keyword>
<keyword evidence="13 16" id="KW-0472">Membrane</keyword>
<evidence type="ECO:0000256" key="6">
    <source>
        <dbReference type="ARBA" id="ARBA00022692"/>
    </source>
</evidence>
<dbReference type="GO" id="GO:0008270">
    <property type="term" value="F:zinc ion binding"/>
    <property type="evidence" value="ECO:0007669"/>
    <property type="project" value="UniProtKB-KW"/>
</dbReference>
<evidence type="ECO:0000256" key="1">
    <source>
        <dbReference type="ARBA" id="ARBA00000900"/>
    </source>
</evidence>
<evidence type="ECO:0000256" key="17">
    <source>
        <dbReference type="SAM" id="SignalP"/>
    </source>
</evidence>
<evidence type="ECO:0000256" key="11">
    <source>
        <dbReference type="ARBA" id="ARBA00022833"/>
    </source>
</evidence>
<evidence type="ECO:0000256" key="9">
    <source>
        <dbReference type="ARBA" id="ARBA00022771"/>
    </source>
</evidence>
<feature type="chain" id="PRO_5035328101" description="RING-type E3 ubiquitin transferase" evidence="17">
    <location>
        <begin position="22"/>
        <end position="419"/>
    </location>
</feature>
<evidence type="ECO:0000256" key="12">
    <source>
        <dbReference type="ARBA" id="ARBA00022989"/>
    </source>
</evidence>
<proteinExistence type="inferred from homology"/>
<evidence type="ECO:0000256" key="3">
    <source>
        <dbReference type="ARBA" id="ARBA00004906"/>
    </source>
</evidence>
<evidence type="ECO:0000256" key="10">
    <source>
        <dbReference type="ARBA" id="ARBA00022786"/>
    </source>
</evidence>
<dbReference type="Pfam" id="PF13639">
    <property type="entry name" value="zf-RING_2"/>
    <property type="match status" value="1"/>
</dbReference>
<dbReference type="EC" id="2.3.2.27" evidence="4"/>
<keyword evidence="9 15" id="KW-0863">Zinc-finger</keyword>
<sequence length="419" mass="46654">MLNLMLIAFLLFFLAPSAVVAADSPSQEADVSFRPGFTVVFGIFATMFALILLMLFCAKFCHRGLLTLEPSLAADDRSILPLLQPSGIEKVAVDSLPFFRFDSLRGGRAGLECAVCLSRFDDADVLRLLPKCKHAFHIACVDRWIEAHSTCPLCRAGVCAEDAALFRGLSASCRFLFASDRLDDVTAATELELFVERQPFGSSRFSIGSNFRRTGKKGMEKDGIRAEEEGDNAAQHFHKYKHRIIVSDVMSRGRWSDVNSSDLLSLSADMLSIASSKRFSEEDFNLEHDGAEIHRDDNGGDKISATDEKILTIKREMEKKRLLELKVRQIKGSKSMVLSGFVADVNSRASISCRARSMSEITNLSRFEMGRDAARSSTSAGDKDEKFRRIWLSIARRTVKWFAGRERRSQSSTEESTSA</sequence>
<dbReference type="GO" id="GO:0061630">
    <property type="term" value="F:ubiquitin protein ligase activity"/>
    <property type="evidence" value="ECO:0007669"/>
    <property type="project" value="UniProtKB-EC"/>
</dbReference>
<keyword evidence="12 16" id="KW-1133">Transmembrane helix</keyword>
<dbReference type="FunFam" id="3.30.40.10:FF:000285">
    <property type="entry name" value="RING-H2 finger protein ATL43"/>
    <property type="match status" value="1"/>
</dbReference>
<keyword evidence="5" id="KW-0808">Transferase</keyword>
<evidence type="ECO:0000256" key="16">
    <source>
        <dbReference type="SAM" id="Phobius"/>
    </source>
</evidence>
<dbReference type="EMBL" id="JACMSC010000002">
    <property type="protein sequence ID" value="KAG6533309.1"/>
    <property type="molecule type" value="Genomic_DNA"/>
</dbReference>
<evidence type="ECO:0000256" key="5">
    <source>
        <dbReference type="ARBA" id="ARBA00022679"/>
    </source>
</evidence>
<comment type="subcellular location">
    <subcellularLocation>
        <location evidence="2">Membrane</location>
        <topology evidence="2">Single-pass membrane protein</topology>
    </subcellularLocation>
</comment>
<comment type="pathway">
    <text evidence="3">Protein modification; protein ubiquitination.</text>
</comment>
<keyword evidence="7" id="KW-0479">Metal-binding</keyword>
<evidence type="ECO:0000256" key="15">
    <source>
        <dbReference type="PROSITE-ProRule" id="PRU00175"/>
    </source>
</evidence>
<evidence type="ECO:0000256" key="2">
    <source>
        <dbReference type="ARBA" id="ARBA00004167"/>
    </source>
</evidence>
<comment type="catalytic activity">
    <reaction evidence="1">
        <text>S-ubiquitinyl-[E2 ubiquitin-conjugating enzyme]-L-cysteine + [acceptor protein]-L-lysine = [E2 ubiquitin-conjugating enzyme]-L-cysteine + N(6)-ubiquitinyl-[acceptor protein]-L-lysine.</text>
        <dbReference type="EC" id="2.3.2.27"/>
    </reaction>
</comment>
<dbReference type="CDD" id="cd16461">
    <property type="entry name" value="RING-H2_EL5-like"/>
    <property type="match status" value="1"/>
</dbReference>
<reference evidence="19 20" key="1">
    <citation type="submission" date="2020-08" db="EMBL/GenBank/DDBJ databases">
        <title>Plant Genome Project.</title>
        <authorList>
            <person name="Zhang R.-G."/>
        </authorList>
    </citation>
    <scope>NUCLEOTIDE SEQUENCE [LARGE SCALE GENOMIC DNA]</scope>
    <source>
        <tissue evidence="19">Rhizome</tissue>
    </source>
</reference>
<keyword evidence="10" id="KW-0833">Ubl conjugation pathway</keyword>
<keyword evidence="8 17" id="KW-0732">Signal</keyword>
<feature type="transmembrane region" description="Helical" evidence="16">
    <location>
        <begin position="37"/>
        <end position="58"/>
    </location>
</feature>
<dbReference type="PANTHER" id="PTHR46539:SF1">
    <property type="entry name" value="E3 UBIQUITIN-PROTEIN LIGASE ATL42"/>
    <property type="match status" value="1"/>
</dbReference>